<feature type="domain" description="PCI" evidence="2">
    <location>
        <begin position="1"/>
        <end position="70"/>
    </location>
</feature>
<accession>A0A1Y1LCU9</accession>
<sequence length="112" mass="12974">MSIICKKMRLLSFMQLAETNPEINFETIQKELQIGAEDVEGFIIEVLKTKLVRARMDQAARKVYTSSTMHRTFGRAQWQQLHNLLYAWKGNLQSVQEGMKNITAAQLEMLNQ</sequence>
<protein>
    <recommendedName>
        <fullName evidence="2">PCI domain-containing protein</fullName>
    </recommendedName>
</protein>
<comment type="similarity">
    <text evidence="1">Belongs to the CSN7/EIF3M family. CSN7 subfamily.</text>
</comment>
<dbReference type="EMBL" id="GEZM01059412">
    <property type="protein sequence ID" value="JAV71492.1"/>
    <property type="molecule type" value="Transcribed_RNA"/>
</dbReference>
<dbReference type="InterPro" id="IPR045237">
    <property type="entry name" value="COPS7/eIF3m"/>
</dbReference>
<dbReference type="GO" id="GO:0002183">
    <property type="term" value="P:cytoplasmic translational initiation"/>
    <property type="evidence" value="ECO:0007669"/>
    <property type="project" value="TreeGrafter"/>
</dbReference>
<proteinExistence type="inferred from homology"/>
<name>A0A1Y1LCU9_PHOPY</name>
<evidence type="ECO:0000256" key="1">
    <source>
        <dbReference type="ARBA" id="ARBA00008482"/>
    </source>
</evidence>
<dbReference type="PANTHER" id="PTHR15350">
    <property type="entry name" value="COP9 SIGNALOSOME COMPLEX SUBUNIT 7/DENDRITIC CELL PROTEIN GA17"/>
    <property type="match status" value="1"/>
</dbReference>
<dbReference type="AlphaFoldDB" id="A0A1Y1LCU9"/>
<dbReference type="InterPro" id="IPR000717">
    <property type="entry name" value="PCI_dom"/>
</dbReference>
<dbReference type="InterPro" id="IPR040750">
    <property type="entry name" value="eIF3m_C_helix"/>
</dbReference>
<dbReference type="InterPro" id="IPR036390">
    <property type="entry name" value="WH_DNA-bd_sf"/>
</dbReference>
<reference evidence="3" key="1">
    <citation type="journal article" date="2016" name="Sci. Rep.">
        <title>Molecular characterization of firefly nuptial gifts: a multi-omics approach sheds light on postcopulatory sexual selection.</title>
        <authorList>
            <person name="Al-Wathiqui N."/>
            <person name="Fallon T.R."/>
            <person name="South A."/>
            <person name="Weng J.K."/>
            <person name="Lewis S.M."/>
        </authorList>
    </citation>
    <scope>NUCLEOTIDE SEQUENCE</scope>
</reference>
<dbReference type="PANTHER" id="PTHR15350:SF2">
    <property type="entry name" value="EUKARYOTIC TRANSLATION INITIATION FACTOR 3 SUBUNIT M"/>
    <property type="match status" value="1"/>
</dbReference>
<dbReference type="Pfam" id="PF01399">
    <property type="entry name" value="PCI"/>
    <property type="match status" value="1"/>
</dbReference>
<dbReference type="Pfam" id="PF18005">
    <property type="entry name" value="eIF3m_C_helix"/>
    <property type="match status" value="1"/>
</dbReference>
<dbReference type="SUPFAM" id="SSF46785">
    <property type="entry name" value="Winged helix' DNA-binding domain"/>
    <property type="match status" value="1"/>
</dbReference>
<dbReference type="PROSITE" id="PS50250">
    <property type="entry name" value="PCI"/>
    <property type="match status" value="1"/>
</dbReference>
<evidence type="ECO:0000259" key="2">
    <source>
        <dbReference type="PROSITE" id="PS50250"/>
    </source>
</evidence>
<organism evidence="3">
    <name type="scientific">Photinus pyralis</name>
    <name type="common">Common eastern firefly</name>
    <name type="synonym">Lampyris pyralis</name>
    <dbReference type="NCBI Taxonomy" id="7054"/>
    <lineage>
        <taxon>Eukaryota</taxon>
        <taxon>Metazoa</taxon>
        <taxon>Ecdysozoa</taxon>
        <taxon>Arthropoda</taxon>
        <taxon>Hexapoda</taxon>
        <taxon>Insecta</taxon>
        <taxon>Pterygota</taxon>
        <taxon>Neoptera</taxon>
        <taxon>Endopterygota</taxon>
        <taxon>Coleoptera</taxon>
        <taxon>Polyphaga</taxon>
        <taxon>Elateriformia</taxon>
        <taxon>Elateroidea</taxon>
        <taxon>Lampyridae</taxon>
        <taxon>Lampyrinae</taxon>
        <taxon>Photinus</taxon>
    </lineage>
</organism>
<dbReference type="SMART" id="SM00088">
    <property type="entry name" value="PINT"/>
    <property type="match status" value="1"/>
</dbReference>
<dbReference type="GO" id="GO:0005852">
    <property type="term" value="C:eukaryotic translation initiation factor 3 complex"/>
    <property type="evidence" value="ECO:0007669"/>
    <property type="project" value="TreeGrafter"/>
</dbReference>
<evidence type="ECO:0000313" key="3">
    <source>
        <dbReference type="EMBL" id="JAV71492.1"/>
    </source>
</evidence>